<reference evidence="5" key="1">
    <citation type="journal article" date="2019" name="Int. J. Syst. Evol. Microbiol.">
        <title>The Global Catalogue of Microorganisms (GCM) 10K type strain sequencing project: providing services to taxonomists for standard genome sequencing and annotation.</title>
        <authorList>
            <consortium name="The Broad Institute Genomics Platform"/>
            <consortium name="The Broad Institute Genome Sequencing Center for Infectious Disease"/>
            <person name="Wu L."/>
            <person name="Ma J."/>
        </authorList>
    </citation>
    <scope>NUCLEOTIDE SEQUENCE [LARGE SCALE GENOMIC DNA]</scope>
    <source>
        <strain evidence="5">CGMCC 1.12125</strain>
    </source>
</reference>
<keyword evidence="5" id="KW-1185">Reference proteome</keyword>
<evidence type="ECO:0000313" key="5">
    <source>
        <dbReference type="Proteomes" id="UP001595965"/>
    </source>
</evidence>
<dbReference type="InterPro" id="IPR003615">
    <property type="entry name" value="HNH_nuc"/>
</dbReference>
<keyword evidence="4" id="KW-0378">Hydrolase</keyword>
<sequence>MPYLIAIGLIAAILVFIVEYWYIALIVIVIVVAAAVLPGIIRDVRKNKYFASEEFQQKKSEIASCVAEHNEIAAYTSEIRNRGTFALGISSTGSQSHLAAFENTSTHNYRRDRNVAQYKASNVHNSSLQVVRNAKADPIKYLMKYFNIKAEEPRLAEVEALGSEIAQLENAVINLKQREKSITKSFVPPAFILEYYAEEFMQHAGVKLSPISVPYPIYKFEYVSAGGNSSQQTTIKLDTRTIDALSERLSEKIKFKRSAAGQRALMTARLRNFIKGRDNHTCQNCSISLTKEPHLLLEVDHIVPVSKGGLSTIENLQTLCWKCNRTKSNKMVVR</sequence>
<dbReference type="CDD" id="cd00085">
    <property type="entry name" value="HNHc"/>
    <property type="match status" value="1"/>
</dbReference>
<comment type="caution">
    <text evidence="4">The sequence shown here is derived from an EMBL/GenBank/DDBJ whole genome shotgun (WGS) entry which is preliminary data.</text>
</comment>
<evidence type="ECO:0000259" key="3">
    <source>
        <dbReference type="SMART" id="SM00507"/>
    </source>
</evidence>
<dbReference type="Pfam" id="PF01844">
    <property type="entry name" value="HNH"/>
    <property type="match status" value="1"/>
</dbReference>
<dbReference type="Proteomes" id="UP001595965">
    <property type="component" value="Unassembled WGS sequence"/>
</dbReference>
<organism evidence="4 5">
    <name type="scientific">Citricoccus alkalitolerans</name>
    <dbReference type="NCBI Taxonomy" id="246603"/>
    <lineage>
        <taxon>Bacteria</taxon>
        <taxon>Bacillati</taxon>
        <taxon>Actinomycetota</taxon>
        <taxon>Actinomycetes</taxon>
        <taxon>Micrococcales</taxon>
        <taxon>Micrococcaceae</taxon>
        <taxon>Citricoccus</taxon>
    </lineage>
</organism>
<dbReference type="InterPro" id="IPR052892">
    <property type="entry name" value="NA-targeting_endonuclease"/>
</dbReference>
<dbReference type="InterPro" id="IPR002711">
    <property type="entry name" value="HNH"/>
</dbReference>
<dbReference type="Gene3D" id="1.10.30.50">
    <property type="match status" value="1"/>
</dbReference>
<protein>
    <submittedName>
        <fullName evidence="4">HNH endonuclease</fullName>
    </submittedName>
</protein>
<evidence type="ECO:0000256" key="2">
    <source>
        <dbReference type="SAM" id="Phobius"/>
    </source>
</evidence>
<dbReference type="SMART" id="SM00507">
    <property type="entry name" value="HNHc"/>
    <property type="match status" value="1"/>
</dbReference>
<proteinExistence type="predicted"/>
<dbReference type="RefSeq" id="WP_344229266.1">
    <property type="nucleotide sequence ID" value="NZ_BAAALH010000002.1"/>
</dbReference>
<dbReference type="EMBL" id="JBHSEN010000001">
    <property type="protein sequence ID" value="MFC4428908.1"/>
    <property type="molecule type" value="Genomic_DNA"/>
</dbReference>
<feature type="coiled-coil region" evidence="1">
    <location>
        <begin position="158"/>
        <end position="185"/>
    </location>
</feature>
<keyword evidence="4" id="KW-0540">Nuclease</keyword>
<dbReference type="GO" id="GO:0004519">
    <property type="term" value="F:endonuclease activity"/>
    <property type="evidence" value="ECO:0007669"/>
    <property type="project" value="UniProtKB-KW"/>
</dbReference>
<keyword evidence="2" id="KW-0472">Membrane</keyword>
<feature type="transmembrane region" description="Helical" evidence="2">
    <location>
        <begin position="6"/>
        <end position="37"/>
    </location>
</feature>
<keyword evidence="4" id="KW-0255">Endonuclease</keyword>
<feature type="domain" description="HNH nuclease" evidence="3">
    <location>
        <begin position="269"/>
        <end position="325"/>
    </location>
</feature>
<evidence type="ECO:0000313" key="4">
    <source>
        <dbReference type="EMBL" id="MFC4428908.1"/>
    </source>
</evidence>
<dbReference type="PANTHER" id="PTHR33877:SF1">
    <property type="entry name" value="TYPE IV METHYL-DIRECTED RESTRICTION ENZYME ECOKMCRA"/>
    <property type="match status" value="1"/>
</dbReference>
<dbReference type="PANTHER" id="PTHR33877">
    <property type="entry name" value="SLL1193 PROTEIN"/>
    <property type="match status" value="1"/>
</dbReference>
<evidence type="ECO:0000256" key="1">
    <source>
        <dbReference type="SAM" id="Coils"/>
    </source>
</evidence>
<name>A0ABV8XZA5_9MICC</name>
<accession>A0ABV8XZA5</accession>
<gene>
    <name evidence="4" type="ORF">ACFO0K_04345</name>
</gene>
<keyword evidence="2" id="KW-1133">Transmembrane helix</keyword>
<keyword evidence="1" id="KW-0175">Coiled coil</keyword>
<keyword evidence="2" id="KW-0812">Transmembrane</keyword>